<name>A0ABY7EVQ6_MYAAR</name>
<sequence>MKRNFVRAFVLHDLSKHETTILLVKYVVVNCSATDEVMVYGSNKEKNSNDAFLAYPVDTLGSEYYAVTHSPSEQPCEMMVIGVEDGTTVNITYPNNANVGVTYGKVTYGAGDTQTLTLNRFDTYQAQSVGDLSGAHVVSDKPVVMFSGNQLTNVNPLDPNGAGGTRDHMVDQLMPVKTWGKEFGYVATGGRTVGDDIKILVSEDATTIKVSCSSGLSHTFTKDAGEFAEYHSPSSIVCSVSADKPIMLTVITLSGLSGSL</sequence>
<organism evidence="2 3">
    <name type="scientific">Mya arenaria</name>
    <name type="common">Soft-shell clam</name>
    <dbReference type="NCBI Taxonomy" id="6604"/>
    <lineage>
        <taxon>Eukaryota</taxon>
        <taxon>Metazoa</taxon>
        <taxon>Spiralia</taxon>
        <taxon>Lophotrochozoa</taxon>
        <taxon>Mollusca</taxon>
        <taxon>Bivalvia</taxon>
        <taxon>Autobranchia</taxon>
        <taxon>Heteroconchia</taxon>
        <taxon>Euheterodonta</taxon>
        <taxon>Imparidentia</taxon>
        <taxon>Neoheterodontei</taxon>
        <taxon>Myida</taxon>
        <taxon>Myoidea</taxon>
        <taxon>Myidae</taxon>
        <taxon>Mya</taxon>
    </lineage>
</organism>
<evidence type="ECO:0000313" key="2">
    <source>
        <dbReference type="EMBL" id="WAR12499.1"/>
    </source>
</evidence>
<keyword evidence="3" id="KW-1185">Reference proteome</keyword>
<protein>
    <submittedName>
        <fullName evidence="2">FCGBP-like protein</fullName>
    </submittedName>
</protein>
<accession>A0ABY7EVQ6</accession>
<proteinExistence type="predicted"/>
<evidence type="ECO:0000259" key="1">
    <source>
        <dbReference type="Pfam" id="PF17517"/>
    </source>
</evidence>
<evidence type="ECO:0000313" key="3">
    <source>
        <dbReference type="Proteomes" id="UP001164746"/>
    </source>
</evidence>
<gene>
    <name evidence="2" type="ORF">MAR_026679</name>
</gene>
<dbReference type="PANTHER" id="PTHR46534:SF1">
    <property type="entry name" value="IGGFC-BINDING PROTEIN N-TERMINAL DOMAIN-CONTAINING PROTEIN"/>
    <property type="match status" value="1"/>
</dbReference>
<dbReference type="Proteomes" id="UP001164746">
    <property type="component" value="Chromosome 8"/>
</dbReference>
<dbReference type="InterPro" id="IPR035234">
    <property type="entry name" value="IgGFc-bd_N"/>
</dbReference>
<dbReference type="EMBL" id="CP111019">
    <property type="protein sequence ID" value="WAR12499.1"/>
    <property type="molecule type" value="Genomic_DNA"/>
</dbReference>
<dbReference type="PANTHER" id="PTHR46534">
    <property type="entry name" value="IGGFC_BINDING DOMAIN-CONTAINING PROTEIN"/>
    <property type="match status" value="1"/>
</dbReference>
<feature type="domain" description="IgGFc-binding protein N-terminal" evidence="1">
    <location>
        <begin position="50"/>
        <end position="255"/>
    </location>
</feature>
<reference evidence="2" key="1">
    <citation type="submission" date="2022-11" db="EMBL/GenBank/DDBJ databases">
        <title>Centuries of genome instability and evolution in soft-shell clam transmissible cancer (bioRxiv).</title>
        <authorList>
            <person name="Hart S.F.M."/>
            <person name="Yonemitsu M.A."/>
            <person name="Giersch R.M."/>
            <person name="Beal B.F."/>
            <person name="Arriagada G."/>
            <person name="Davis B.W."/>
            <person name="Ostrander E.A."/>
            <person name="Goff S.P."/>
            <person name="Metzger M.J."/>
        </authorList>
    </citation>
    <scope>NUCLEOTIDE SEQUENCE</scope>
    <source>
        <strain evidence="2">MELC-2E11</strain>
        <tissue evidence="2">Siphon/mantle</tissue>
    </source>
</reference>
<dbReference type="Pfam" id="PF17517">
    <property type="entry name" value="IgGFc_binding"/>
    <property type="match status" value="1"/>
</dbReference>